<evidence type="ECO:0008006" key="5">
    <source>
        <dbReference type="Google" id="ProtNLM"/>
    </source>
</evidence>
<evidence type="ECO:0000259" key="1">
    <source>
        <dbReference type="Pfam" id="PF05572"/>
    </source>
</evidence>
<accession>A0A840KHB2</accession>
<protein>
    <recommendedName>
        <fullName evidence="5">Pregnancy-associated plasma protein-A</fullName>
    </recommendedName>
</protein>
<proteinExistence type="predicted"/>
<dbReference type="RefSeq" id="WP_228461036.1">
    <property type="nucleotide sequence ID" value="NZ_JACHLE010000002.1"/>
</dbReference>
<reference evidence="3 4" key="1">
    <citation type="submission" date="2020-08" db="EMBL/GenBank/DDBJ databases">
        <title>Functional genomics of gut bacteria from endangered species of beetles.</title>
        <authorList>
            <person name="Carlos-Shanley C."/>
        </authorList>
    </citation>
    <scope>NUCLEOTIDE SEQUENCE [LARGE SCALE GENOMIC DNA]</scope>
    <source>
        <strain evidence="3 4">S00151</strain>
    </source>
</reference>
<name>A0A840KHB2_9FLAO</name>
<dbReference type="InterPro" id="IPR008754">
    <property type="entry name" value="Peptidase_M43"/>
</dbReference>
<keyword evidence="4" id="KW-1185">Reference proteome</keyword>
<dbReference type="InterPro" id="IPR045474">
    <property type="entry name" value="GEVED"/>
</dbReference>
<dbReference type="AlphaFoldDB" id="A0A840KHB2"/>
<dbReference type="Pfam" id="PF20009">
    <property type="entry name" value="GEVED"/>
    <property type="match status" value="1"/>
</dbReference>
<comment type="caution">
    <text evidence="3">The sequence shown here is derived from an EMBL/GenBank/DDBJ whole genome shotgun (WGS) entry which is preliminary data.</text>
</comment>
<evidence type="ECO:0000259" key="2">
    <source>
        <dbReference type="Pfam" id="PF20009"/>
    </source>
</evidence>
<dbReference type="Proteomes" id="UP000592180">
    <property type="component" value="Unassembled WGS sequence"/>
</dbReference>
<evidence type="ECO:0000313" key="3">
    <source>
        <dbReference type="EMBL" id="MBB4806890.1"/>
    </source>
</evidence>
<dbReference type="Gene3D" id="3.40.390.10">
    <property type="entry name" value="Collagenase (Catalytic Domain)"/>
    <property type="match status" value="1"/>
</dbReference>
<gene>
    <name evidence="3" type="ORF">HNP38_002186</name>
</gene>
<dbReference type="InterPro" id="IPR024079">
    <property type="entry name" value="MetalloPept_cat_dom_sf"/>
</dbReference>
<dbReference type="Pfam" id="PF05572">
    <property type="entry name" value="Peptidase_M43"/>
    <property type="match status" value="1"/>
</dbReference>
<dbReference type="EMBL" id="JACHLE010000002">
    <property type="protein sequence ID" value="MBB4806890.1"/>
    <property type="molecule type" value="Genomic_DNA"/>
</dbReference>
<feature type="domain" description="Peptidase M43 pregnancy-associated plasma-A" evidence="1">
    <location>
        <begin position="134"/>
        <end position="281"/>
    </location>
</feature>
<feature type="domain" description="GEVED" evidence="2">
    <location>
        <begin position="390"/>
        <end position="468"/>
    </location>
</feature>
<organism evidence="3 4">
    <name type="scientific">Chryseobacterium defluvii</name>
    <dbReference type="NCBI Taxonomy" id="160396"/>
    <lineage>
        <taxon>Bacteria</taxon>
        <taxon>Pseudomonadati</taxon>
        <taxon>Bacteroidota</taxon>
        <taxon>Flavobacteriia</taxon>
        <taxon>Flavobacteriales</taxon>
        <taxon>Weeksellaceae</taxon>
        <taxon>Chryseobacterium group</taxon>
        <taxon>Chryseobacterium</taxon>
    </lineage>
</organism>
<evidence type="ECO:0000313" key="4">
    <source>
        <dbReference type="Proteomes" id="UP000592180"/>
    </source>
</evidence>
<dbReference type="SUPFAM" id="SSF55486">
    <property type="entry name" value="Metalloproteases ('zincins'), catalytic domain"/>
    <property type="match status" value="1"/>
</dbReference>
<sequence length="556" mass="60311">MKIKEDAFNRELSKMIRSGELNKFYSKNSPVYEIPVVVHVVSDGSPLGSSCNRTDAEVINWINHTNDIYSGNSAPGISTPIPVKLVLAKIDPNCNPTNGINRINASHLTNYVTYGVDSQANQSGLYQLDMTALGKWDPTKYYNIYVVKDTAGGGVPNGGWATFASNHGNNTDHAIIHYTAITSPSRHHVLSHEFGHAMSLYHTQQGSSGSTCPANNDCTLDGDLVCDTEPNILSSPGTTPCQAGQINPCTGIAYAGAESNIMTYTACYRDRFTAGQRDRAIAQLLYYRQSLLNSPVLNTTPINNTVSLTPACTPATITGPSNYNYGITYVKFGEINNYSRAYQQSANNFYENFTGSYCLGKATTTIPLTNATTITIAPGPASSSNPAHLIRAYIDYNNDGQFNETTERILSQTVSAGSVATSSITPPPTAVLNTPLRLRVIGDSNNFASSVNACYNPARGQVEDYSITIQSQTLSTNKEITNTSPIITKVNSSVYVRSDRKILSVTLYDASGRIVLNREGINSTEFKSSSLDIQNAIIFVNVILEKGETIVRKIKF</sequence>
<dbReference type="GO" id="GO:0008237">
    <property type="term" value="F:metallopeptidase activity"/>
    <property type="evidence" value="ECO:0007669"/>
    <property type="project" value="InterPro"/>
</dbReference>